<keyword evidence="2" id="KW-1185">Reference proteome</keyword>
<dbReference type="EMBL" id="CM045868">
    <property type="protein sequence ID" value="KAI7956569.1"/>
    <property type="molecule type" value="Genomic_DNA"/>
</dbReference>
<evidence type="ECO:0000313" key="1">
    <source>
        <dbReference type="EMBL" id="KAI7956569.1"/>
    </source>
</evidence>
<accession>A0ACC0ELR0</accession>
<dbReference type="Proteomes" id="UP001060170">
    <property type="component" value="Chromosome 4"/>
</dbReference>
<comment type="caution">
    <text evidence="1">The sequence shown here is derived from an EMBL/GenBank/DDBJ whole genome shotgun (WGS) entry which is preliminary data.</text>
</comment>
<name>A0ACC0ELR0_9BASI</name>
<reference evidence="1 2" key="3">
    <citation type="journal article" date="2022" name="Microbiol. Spectr.">
        <title>Folding features and dynamics of 3D genome architecture in plant fungal pathogens.</title>
        <authorList>
            <person name="Xia C."/>
        </authorList>
    </citation>
    <scope>NUCLEOTIDE SEQUENCE [LARGE SCALE GENOMIC DNA]</scope>
    <source>
        <strain evidence="1 2">93-210</strain>
    </source>
</reference>
<evidence type="ECO:0000313" key="2">
    <source>
        <dbReference type="Proteomes" id="UP001060170"/>
    </source>
</evidence>
<gene>
    <name evidence="1" type="ORF">MJO28_003664</name>
</gene>
<proteinExistence type="predicted"/>
<organism evidence="1 2">
    <name type="scientific">Puccinia striiformis f. sp. tritici</name>
    <dbReference type="NCBI Taxonomy" id="168172"/>
    <lineage>
        <taxon>Eukaryota</taxon>
        <taxon>Fungi</taxon>
        <taxon>Dikarya</taxon>
        <taxon>Basidiomycota</taxon>
        <taxon>Pucciniomycotina</taxon>
        <taxon>Pucciniomycetes</taxon>
        <taxon>Pucciniales</taxon>
        <taxon>Pucciniaceae</taxon>
        <taxon>Puccinia</taxon>
    </lineage>
</organism>
<reference evidence="2" key="2">
    <citation type="journal article" date="2018" name="Mol. Plant Microbe Interact.">
        <title>Genome sequence resources for the wheat stripe rust pathogen (Puccinia striiformis f. sp. tritici) and the barley stripe rust pathogen (Puccinia striiformis f. sp. hordei).</title>
        <authorList>
            <person name="Xia C."/>
            <person name="Wang M."/>
            <person name="Yin C."/>
            <person name="Cornejo O.E."/>
            <person name="Hulbert S.H."/>
            <person name="Chen X."/>
        </authorList>
    </citation>
    <scope>NUCLEOTIDE SEQUENCE [LARGE SCALE GENOMIC DNA]</scope>
    <source>
        <strain evidence="2">93-210</strain>
    </source>
</reference>
<reference evidence="2" key="1">
    <citation type="journal article" date="2018" name="BMC Genomics">
        <title>Genomic insights into host adaptation between the wheat stripe rust pathogen (Puccinia striiformis f. sp. tritici) and the barley stripe rust pathogen (Puccinia striiformis f. sp. hordei).</title>
        <authorList>
            <person name="Xia C."/>
            <person name="Wang M."/>
            <person name="Yin C."/>
            <person name="Cornejo O.E."/>
            <person name="Hulbert S.H."/>
            <person name="Chen X."/>
        </authorList>
    </citation>
    <scope>NUCLEOTIDE SEQUENCE [LARGE SCALE GENOMIC DNA]</scope>
    <source>
        <strain evidence="2">93-210</strain>
    </source>
</reference>
<protein>
    <submittedName>
        <fullName evidence="1">Uncharacterized protein</fullName>
    </submittedName>
</protein>
<sequence length="643" mass="73040">MEEWVSPNHKQLSAAYADDDIDFSELDQYLSRGRTSPLPSSTELSNHRPRETSVQYPAEFLSDSFNEAKKRRIGQHMDSPLLHRQKTSSPTNNHILGKASETVGGSSANMDDSTTYATEQVTSPYGEPCNFINGDMDFNPNDYFHFSDYELSSHSHTAHTNLATHDRLTPLPMAGETQIIDKLGHMGDKKAIQQKPIIYKEAPQSSQATRVNSHLDNDPVRPFVASSIETSDRCGTHDVIDNRKILQPLDAMFPLSMGAQINPDFFEIYKYLLAAPGVHLIESSGNAAMTSKSDPSIIGDPINRSGHGQDKDQQNDSPILITSNKIPQETNPSMTIHQRKSHTNLQSSLHLKRKKGLYVPNSTSSTSLHTKGSDVHSNLSHNSIDSLVYKDKPNEMVMGVEEYVIHNLEPQEASKNDHTSFFSSKRTVTCDIPRLEFDISTEIGNPKKLSSIQRNSLWLHKKKIFLNNVSTWYKYWKYQTGCDLEKFSTINLPPEFEEIFSLFVFYAEMIITVLGDPNEDHHEYVKKLKRAIELFEELVNHNSAGNSAENGKNEVGEMKAVLEENIRKGRAPRSEFLWRILQFWIGEERKNLWPNETVGRLNVNDHFKGLFNSIFSFSIENLTESYKSIMRERENLTTTRLEN</sequence>